<dbReference type="Proteomes" id="UP000704611">
    <property type="component" value="Unassembled WGS sequence"/>
</dbReference>
<comment type="caution">
    <text evidence="1">The sequence shown here is derived from an EMBL/GenBank/DDBJ whole genome shotgun (WGS) entry which is preliminary data.</text>
</comment>
<reference evidence="1 2" key="1">
    <citation type="submission" date="2021-06" db="EMBL/GenBank/DDBJ databases">
        <title>Rheinheimera indica sp. nov., isolated from deep-sea sediment.</title>
        <authorList>
            <person name="Wang Z."/>
            <person name="Zhang X.-Y."/>
        </authorList>
    </citation>
    <scope>NUCLEOTIDE SEQUENCE [LARGE SCALE GENOMIC DNA]</scope>
    <source>
        <strain evidence="1 2">SM2107</strain>
    </source>
</reference>
<evidence type="ECO:0000313" key="1">
    <source>
        <dbReference type="EMBL" id="MBV2128182.1"/>
    </source>
</evidence>
<protein>
    <recommendedName>
        <fullName evidence="3">Sugar 3,4-ketoisomerase QdtA cupin domain-containing protein</fullName>
    </recommendedName>
</protein>
<proteinExistence type="predicted"/>
<name>A0ABS6MHA6_9GAMM</name>
<dbReference type="EMBL" id="JAHRID010000001">
    <property type="protein sequence ID" value="MBV2128182.1"/>
    <property type="molecule type" value="Genomic_DNA"/>
</dbReference>
<evidence type="ECO:0000313" key="2">
    <source>
        <dbReference type="Proteomes" id="UP000704611"/>
    </source>
</evidence>
<gene>
    <name evidence="1" type="ORF">KQY15_03610</name>
</gene>
<organism evidence="1 2">
    <name type="scientific">Arsukibacterium indicum</name>
    <dbReference type="NCBI Taxonomy" id="2848612"/>
    <lineage>
        <taxon>Bacteria</taxon>
        <taxon>Pseudomonadati</taxon>
        <taxon>Pseudomonadota</taxon>
        <taxon>Gammaproteobacteria</taxon>
        <taxon>Chromatiales</taxon>
        <taxon>Chromatiaceae</taxon>
        <taxon>Arsukibacterium</taxon>
    </lineage>
</organism>
<keyword evidence="2" id="KW-1185">Reference proteome</keyword>
<accession>A0ABS6MHA6</accession>
<dbReference type="RefSeq" id="WP_217667266.1">
    <property type="nucleotide sequence ID" value="NZ_JAHRID010000001.1"/>
</dbReference>
<evidence type="ECO:0008006" key="3">
    <source>
        <dbReference type="Google" id="ProtNLM"/>
    </source>
</evidence>
<sequence>MRKPDFVIGDNYMHRWWLIPRNRYFNIYLHKIMRNDDDRALHDHPWWSLSVLLKGKLREVLHNRIRYPLRFIPLLRSAKLAHRLEVVEGPVWTLFITGPVIRSWGFHCPKGFVPWKDFVDDRDAGKTGRGCGEQ</sequence>